<dbReference type="OrthoDB" id="12371at2157"/>
<organism evidence="2 3">
    <name type="scientific">Candidatus Nitrosotenuis uzonensis</name>
    <dbReference type="NCBI Taxonomy" id="1407055"/>
    <lineage>
        <taxon>Archaea</taxon>
        <taxon>Nitrososphaerota</taxon>
        <taxon>Candidatus Nitrosotenuis</taxon>
    </lineage>
</organism>
<sequence length="224" mass="25810">MQSTVTIILTTQEEQEKYDALGVAQRFVLTSPTFSFDGDINTLKTEYVGSTKSTHLSICSRQHGCISVTSIVRHVSRIRRQSAEGFSRNHSCMQKLIILILAIIAVIIAAMVFFMFNPLAIFQFLTGSSCASIGVTHLSERDLGRIEDNPEYQDMIILTDEDLKKAPKIQEVVRKSSSKIQFNDDYREYISYDKMEQYYQFLEEQYRQQIGFTPRQKQYGFLRV</sequence>
<keyword evidence="1" id="KW-1133">Transmembrane helix</keyword>
<keyword evidence="1" id="KW-0472">Membrane</keyword>
<evidence type="ECO:0000256" key="1">
    <source>
        <dbReference type="SAM" id="Phobius"/>
    </source>
</evidence>
<evidence type="ECO:0000313" key="3">
    <source>
        <dbReference type="Proteomes" id="UP000018159"/>
    </source>
</evidence>
<keyword evidence="1" id="KW-0812">Transmembrane</keyword>
<feature type="transmembrane region" description="Helical" evidence="1">
    <location>
        <begin position="96"/>
        <end position="116"/>
    </location>
</feature>
<gene>
    <name evidence="2" type="ORF">NITUZ_140188</name>
</gene>
<dbReference type="STRING" id="1407055.NITUZ_140188"/>
<name>V6ARR1_9ARCH</name>
<dbReference type="AlphaFoldDB" id="V6ARR1"/>
<protein>
    <submittedName>
        <fullName evidence="2">Uncharacterized protein</fullName>
    </submittedName>
</protein>
<keyword evidence="3" id="KW-1185">Reference proteome</keyword>
<proteinExistence type="predicted"/>
<dbReference type="RefSeq" id="WP_048194511.1">
    <property type="nucleotide sequence ID" value="NZ_CBTY010000006.1"/>
</dbReference>
<evidence type="ECO:0000313" key="2">
    <source>
        <dbReference type="EMBL" id="CDI05113.1"/>
    </source>
</evidence>
<accession>V6ARR1</accession>
<reference evidence="2 3" key="1">
    <citation type="journal article" date="2013" name="PLoS ONE">
        <title>Enrichment and Genome Sequence of the Group I.1a Ammonia-Oxidizing Archaeon ?Ca. Nitrosotenuis uzonensis? Representing a Clade Globally.</title>
        <authorList>
            <person name="Lebedeva E.V."/>
            <person name="Hatzenpichler R."/>
            <person name="Pelletier E."/>
            <person name="Schuster N."/>
            <person name="Hauzmayer S."/>
            <person name="Bulaev A."/>
            <person name="Grigor'eva N.V."/>
            <person name="Galushko A."/>
            <person name="Schmid M."/>
            <person name="Palatinszky M."/>
            <person name="Le Paslier D."/>
            <person name="Daims H."/>
            <person name="Wagner M."/>
        </authorList>
    </citation>
    <scope>NUCLEOTIDE SEQUENCE [LARGE SCALE GENOMIC DNA]</scope>
    <source>
        <strain evidence="2 3">N4</strain>
    </source>
</reference>
<comment type="caution">
    <text evidence="2">The sequence shown here is derived from an EMBL/GenBank/DDBJ whole genome shotgun (WGS) entry which is preliminary data.</text>
</comment>
<dbReference type="EMBL" id="CBTY010000006">
    <property type="protein sequence ID" value="CDI05113.1"/>
    <property type="molecule type" value="Genomic_DNA"/>
</dbReference>
<dbReference type="Proteomes" id="UP000018159">
    <property type="component" value="Unassembled WGS sequence"/>
</dbReference>